<reference evidence="2" key="3">
    <citation type="journal article" date="2019" name="J. ISSAAS">
        <title>Genomics, evolutionary history and diagnostics of the Alternaria alternata species group including apple and Asian pear pathotypes.</title>
        <authorList>
            <person name="Armitage A.D."/>
            <person name="Cockerton H.M."/>
            <person name="Sreenivasaprasad S."/>
            <person name="Woodhall J."/>
            <person name="Lane C."/>
            <person name="Harrison R.J."/>
            <person name="Clarkson J.P."/>
        </authorList>
    </citation>
    <scope>NUCLEOTIDE SEQUENCE</scope>
    <source>
        <strain evidence="2">FERA 1082</strain>
    </source>
</reference>
<evidence type="ECO:0000256" key="1">
    <source>
        <dbReference type="SAM" id="MobiDB-lite"/>
    </source>
</evidence>
<evidence type="ECO:0000313" key="4">
    <source>
        <dbReference type="Proteomes" id="UP000292402"/>
    </source>
</evidence>
<reference evidence="3 4" key="2">
    <citation type="journal article" date="2019" name="bioRxiv">
        <title>Genomics, evolutionary history and diagnostics of the Alternaria alternata species group including apple and Asian pear pathotypes.</title>
        <authorList>
            <person name="Armitage A.D."/>
            <person name="Cockerton H.M."/>
            <person name="Sreenivasaprasad S."/>
            <person name="Woodhall J.W."/>
            <person name="Lane C.R."/>
            <person name="Harrison R.J."/>
            <person name="Clarkson J.P."/>
        </authorList>
    </citation>
    <scope>NUCLEOTIDE SEQUENCE [LARGE SCALE GENOMIC DNA]</scope>
    <source>
        <strain evidence="4">FERA 1082</strain>
        <strain evidence="3">FERA 635</strain>
    </source>
</reference>
<gene>
    <name evidence="2" type="ORF">AA0114_g6220</name>
    <name evidence="3" type="ORF">AA0119_g10538</name>
</gene>
<protein>
    <submittedName>
        <fullName evidence="2">Uncharacterized protein</fullName>
    </submittedName>
</protein>
<name>A0A4Q4RA90_9PLEO</name>
<evidence type="ECO:0000313" key="2">
    <source>
        <dbReference type="EMBL" id="RYN49742.1"/>
    </source>
</evidence>
<reference evidence="3" key="1">
    <citation type="submission" date="2017-10" db="EMBL/GenBank/DDBJ databases">
        <authorList>
            <person name="Armitage A.D."/>
            <person name="Barbara D.J."/>
            <person name="Woodhall J.W."/>
            <person name="Sreenivasaprasad S."/>
            <person name="Lane C.R."/>
            <person name="Clarkson J.P."/>
            <person name="Harrison R.J."/>
        </authorList>
    </citation>
    <scope>NUCLEOTIDE SEQUENCE</scope>
    <source>
        <strain evidence="3">FERA 635</strain>
    </source>
</reference>
<dbReference type="PANTHER" id="PTHR42085:SF1">
    <property type="entry name" value="F-BOX DOMAIN-CONTAINING PROTEIN"/>
    <property type="match status" value="1"/>
</dbReference>
<keyword evidence="5" id="KW-1185">Reference proteome</keyword>
<dbReference type="OrthoDB" id="3668237at2759"/>
<sequence>MESRLLQLPGELRNKIFEYALTIDDGICYREDKLGVGWLCLHPQQTERDVEELAQTPAAGASGEELEDEAPARKRRRLTKAVRTTKKPVVAARKMRRPAQVTVNGHVVANQLQFVNHQLRSETRALVIRYNDIHILEEYRHLTEFIDSVVGHKRLWIQKIVRRVQSKRKSRRPIKVKSHEAMHPRFMIHDYLPEVSLDGDAFFMVAGVIHEFGRQDHSFLSRLTQNVNYQQLVRSSTGFSKLSPYTKKFPWDKKFDEAATRRYCETNDFVQHFLLPTAPNGIEGLVAIAKEWIENGY</sequence>
<evidence type="ECO:0000313" key="5">
    <source>
        <dbReference type="Proteomes" id="UP000293195"/>
    </source>
</evidence>
<dbReference type="EMBL" id="PDXA01000019">
    <property type="protein sequence ID" value="RYN49742.1"/>
    <property type="molecule type" value="Genomic_DNA"/>
</dbReference>
<feature type="region of interest" description="Disordered" evidence="1">
    <location>
        <begin position="50"/>
        <end position="83"/>
    </location>
</feature>
<proteinExistence type="predicted"/>
<dbReference type="EMBL" id="PDXF01000067">
    <property type="protein sequence ID" value="RYN91302.1"/>
    <property type="molecule type" value="Genomic_DNA"/>
</dbReference>
<dbReference type="PANTHER" id="PTHR42085">
    <property type="entry name" value="F-BOX DOMAIN-CONTAINING PROTEIN"/>
    <property type="match status" value="1"/>
</dbReference>
<dbReference type="Proteomes" id="UP000292402">
    <property type="component" value="Unassembled WGS sequence"/>
</dbReference>
<comment type="caution">
    <text evidence="2">The sequence shown here is derived from an EMBL/GenBank/DDBJ whole genome shotgun (WGS) entry which is preliminary data.</text>
</comment>
<dbReference type="Proteomes" id="UP000293195">
    <property type="component" value="Unassembled WGS sequence"/>
</dbReference>
<dbReference type="AlphaFoldDB" id="A0A4Q4RA90"/>
<feature type="compositionally biased region" description="Basic residues" evidence="1">
    <location>
        <begin position="73"/>
        <end position="83"/>
    </location>
</feature>
<organism evidence="2 4">
    <name type="scientific">Alternaria tenuissima</name>
    <dbReference type="NCBI Taxonomy" id="119927"/>
    <lineage>
        <taxon>Eukaryota</taxon>
        <taxon>Fungi</taxon>
        <taxon>Dikarya</taxon>
        <taxon>Ascomycota</taxon>
        <taxon>Pezizomycotina</taxon>
        <taxon>Dothideomycetes</taxon>
        <taxon>Pleosporomycetidae</taxon>
        <taxon>Pleosporales</taxon>
        <taxon>Pleosporineae</taxon>
        <taxon>Pleosporaceae</taxon>
        <taxon>Alternaria</taxon>
        <taxon>Alternaria sect. Alternaria</taxon>
        <taxon>Alternaria alternata complex</taxon>
    </lineage>
</organism>
<evidence type="ECO:0000313" key="3">
    <source>
        <dbReference type="EMBL" id="RYN91302.1"/>
    </source>
</evidence>
<accession>A0A4Q4RA90</accession>
<dbReference type="InterPro" id="IPR038883">
    <property type="entry name" value="AN11006-like"/>
</dbReference>